<dbReference type="Proteomes" id="UP000886998">
    <property type="component" value="Unassembled WGS sequence"/>
</dbReference>
<organism evidence="1 2">
    <name type="scientific">Trichonephila inaurata madagascariensis</name>
    <dbReference type="NCBI Taxonomy" id="2747483"/>
    <lineage>
        <taxon>Eukaryota</taxon>
        <taxon>Metazoa</taxon>
        <taxon>Ecdysozoa</taxon>
        <taxon>Arthropoda</taxon>
        <taxon>Chelicerata</taxon>
        <taxon>Arachnida</taxon>
        <taxon>Araneae</taxon>
        <taxon>Araneomorphae</taxon>
        <taxon>Entelegynae</taxon>
        <taxon>Araneoidea</taxon>
        <taxon>Nephilidae</taxon>
        <taxon>Trichonephila</taxon>
        <taxon>Trichonephila inaurata</taxon>
    </lineage>
</organism>
<keyword evidence="2" id="KW-1185">Reference proteome</keyword>
<keyword evidence="1" id="KW-0378">Hydrolase</keyword>
<protein>
    <submittedName>
        <fullName evidence="1">ATP-dependent DNA helicase</fullName>
    </submittedName>
</protein>
<keyword evidence="1" id="KW-0067">ATP-binding</keyword>
<accession>A0A8X6YLH9</accession>
<proteinExistence type="predicted"/>
<evidence type="ECO:0000313" key="2">
    <source>
        <dbReference type="Proteomes" id="UP000886998"/>
    </source>
</evidence>
<reference evidence="1" key="1">
    <citation type="submission" date="2020-08" db="EMBL/GenBank/DDBJ databases">
        <title>Multicomponent nature underlies the extraordinary mechanical properties of spider dragline silk.</title>
        <authorList>
            <person name="Kono N."/>
            <person name="Nakamura H."/>
            <person name="Mori M."/>
            <person name="Yoshida Y."/>
            <person name="Ohtoshi R."/>
            <person name="Malay A.D."/>
            <person name="Moran D.A.P."/>
            <person name="Tomita M."/>
            <person name="Numata K."/>
            <person name="Arakawa K."/>
        </authorList>
    </citation>
    <scope>NUCLEOTIDE SEQUENCE</scope>
</reference>
<dbReference type="AlphaFoldDB" id="A0A8X6YLH9"/>
<name>A0A8X6YLH9_9ARAC</name>
<comment type="caution">
    <text evidence="1">The sequence shown here is derived from an EMBL/GenBank/DDBJ whole genome shotgun (WGS) entry which is preliminary data.</text>
</comment>
<dbReference type="GO" id="GO:0004386">
    <property type="term" value="F:helicase activity"/>
    <property type="evidence" value="ECO:0007669"/>
    <property type="project" value="UniProtKB-KW"/>
</dbReference>
<keyword evidence="1" id="KW-0347">Helicase</keyword>
<gene>
    <name evidence="1" type="primary">pif1</name>
    <name evidence="1" type="ORF">TNIN_214101</name>
</gene>
<keyword evidence="1" id="KW-0547">Nucleotide-binding</keyword>
<dbReference type="OrthoDB" id="272985at2759"/>
<dbReference type="EMBL" id="BMAV01019075">
    <property type="protein sequence ID" value="GFY71774.1"/>
    <property type="molecule type" value="Genomic_DNA"/>
</dbReference>
<evidence type="ECO:0000313" key="1">
    <source>
        <dbReference type="EMBL" id="GFY71774.1"/>
    </source>
</evidence>
<sequence length="105" mass="12152">MRLDEIKSLKSFKRSVLWRHCKKLHLKDNMRAISADSEFSKILLAIGERKFPEVNITPDIELLTALCQVVADTETSVRSIYDDVHDFNIKKIRGCMKINFSTLNI</sequence>